<dbReference type="Proteomes" id="UP000053199">
    <property type="component" value="Unassembled WGS sequence"/>
</dbReference>
<evidence type="ECO:0008006" key="5">
    <source>
        <dbReference type="Google" id="ProtNLM"/>
    </source>
</evidence>
<sequence>MAAQYPGVRKALIAGAVALALTGTGAALAWSVDSPSPSPSDSSSAPAPPPGQEKQSRQDKAERPRFQHGESVVRKADGTFQTVLQQQGTVEAAGSTSVTVKSEDGFSQEYAVTADTRISSVPPASGDQGSTDDDGRRLRPADGTIADIAAGDVVRISGIKDGGRVTARTIVEGAAGHPGLGLGRGHGNGHGKGLGRGHGHGNAGGTSSGAGA</sequence>
<organism evidence="3 4">
    <name type="scientific">Pseudarthrobacter enclensis</name>
    <dbReference type="NCBI Taxonomy" id="993070"/>
    <lineage>
        <taxon>Bacteria</taxon>
        <taxon>Bacillati</taxon>
        <taxon>Actinomycetota</taxon>
        <taxon>Actinomycetes</taxon>
        <taxon>Micrococcales</taxon>
        <taxon>Micrococcaceae</taxon>
        <taxon>Pseudarthrobacter</taxon>
    </lineage>
</organism>
<dbReference type="STRING" id="993070.AS031_15550"/>
<dbReference type="EMBL" id="LNQM01000008">
    <property type="protein sequence ID" value="KSU72683.1"/>
    <property type="molecule type" value="Genomic_DNA"/>
</dbReference>
<protein>
    <recommendedName>
        <fullName evidence="5">DUF5666 domain-containing protein</fullName>
    </recommendedName>
</protein>
<name>A0A0V8ID31_9MICC</name>
<evidence type="ECO:0000256" key="2">
    <source>
        <dbReference type="SAM" id="SignalP"/>
    </source>
</evidence>
<evidence type="ECO:0000313" key="3">
    <source>
        <dbReference type="EMBL" id="KSU72683.1"/>
    </source>
</evidence>
<feature type="region of interest" description="Disordered" evidence="1">
    <location>
        <begin position="31"/>
        <end position="78"/>
    </location>
</feature>
<keyword evidence="4" id="KW-1185">Reference proteome</keyword>
<feature type="compositionally biased region" description="Basic and acidic residues" evidence="1">
    <location>
        <begin position="54"/>
        <end position="77"/>
    </location>
</feature>
<keyword evidence="2" id="KW-0732">Signal</keyword>
<reference evidence="3 4" key="1">
    <citation type="journal article" date="2014" name="Arch. Microbiol.">
        <title>Arthrobacter enclensis sp. nov., isolated from sediment sample.</title>
        <authorList>
            <person name="Dastager S.G."/>
            <person name="Liu Q."/>
            <person name="Tang S.K."/>
            <person name="Krishnamurthi S."/>
            <person name="Lee J.C."/>
            <person name="Li W.J."/>
        </authorList>
    </citation>
    <scope>NUCLEOTIDE SEQUENCE [LARGE SCALE GENOMIC DNA]</scope>
    <source>
        <strain evidence="3 4">NIO-1008</strain>
    </source>
</reference>
<evidence type="ECO:0000256" key="1">
    <source>
        <dbReference type="SAM" id="MobiDB-lite"/>
    </source>
</evidence>
<feature type="region of interest" description="Disordered" evidence="1">
    <location>
        <begin position="176"/>
        <end position="212"/>
    </location>
</feature>
<gene>
    <name evidence="3" type="ORF">AS031_15550</name>
</gene>
<proteinExistence type="predicted"/>
<feature type="compositionally biased region" description="Gly residues" evidence="1">
    <location>
        <begin position="176"/>
        <end position="186"/>
    </location>
</feature>
<dbReference type="AlphaFoldDB" id="A0A0V8ID31"/>
<dbReference type="RefSeq" id="WP_058269074.1">
    <property type="nucleotide sequence ID" value="NZ_FMAZ01000007.1"/>
</dbReference>
<comment type="caution">
    <text evidence="3">The sequence shown here is derived from an EMBL/GenBank/DDBJ whole genome shotgun (WGS) entry which is preliminary data.</text>
</comment>
<feature type="chain" id="PRO_5006893159" description="DUF5666 domain-containing protein" evidence="2">
    <location>
        <begin position="30"/>
        <end position="212"/>
    </location>
</feature>
<feature type="compositionally biased region" description="Low complexity" evidence="1">
    <location>
        <begin position="31"/>
        <end position="45"/>
    </location>
</feature>
<feature type="signal peptide" evidence="2">
    <location>
        <begin position="1"/>
        <end position="29"/>
    </location>
</feature>
<dbReference type="OrthoDB" id="3401874at2"/>
<accession>A0A0V8ID31</accession>
<feature type="region of interest" description="Disordered" evidence="1">
    <location>
        <begin position="114"/>
        <end position="138"/>
    </location>
</feature>
<feature type="compositionally biased region" description="Gly residues" evidence="1">
    <location>
        <begin position="200"/>
        <end position="212"/>
    </location>
</feature>
<feature type="compositionally biased region" description="Basic residues" evidence="1">
    <location>
        <begin position="187"/>
        <end position="199"/>
    </location>
</feature>
<evidence type="ECO:0000313" key="4">
    <source>
        <dbReference type="Proteomes" id="UP000053199"/>
    </source>
</evidence>